<evidence type="ECO:0000313" key="1">
    <source>
        <dbReference type="EMBL" id="CAB1128412.1"/>
    </source>
</evidence>
<sequence>MPGLVWWIGYGPRPPAGQAGGFLDAGLGLRGAPLRETVLSALATGANPAPVTGPAHRRGRPDPAWAAWLRQCGLGSRLAAAGRPVRGVTAWPPAAFRGSPAVEMLLAPDPPATLGDLRRGLALAPDVTGTALAARGHHGLPLRDAPAAAALLAGLLQRYAMLIFVAARAVDADLAGAVLAGVTAAGGQWLAVAVPDRPADAGVAWAAGRDPGGPRPRGVTDLAAYLIRMMEEGPEGA</sequence>
<protein>
    <submittedName>
        <fullName evidence="1">Uncharacterized protein</fullName>
    </submittedName>
</protein>
<dbReference type="AlphaFoldDB" id="A0A6F8ZG22"/>
<name>A0A6F8ZG22_9FIRM</name>
<evidence type="ECO:0000313" key="2">
    <source>
        <dbReference type="Proteomes" id="UP000503399"/>
    </source>
</evidence>
<dbReference type="Proteomes" id="UP000503399">
    <property type="component" value="Chromosome"/>
</dbReference>
<organism evidence="1 2">
    <name type="scientific">Candidatus Hydrogenisulfobacillus filiaventi</name>
    <dbReference type="NCBI Taxonomy" id="2707344"/>
    <lineage>
        <taxon>Bacteria</taxon>
        <taxon>Bacillati</taxon>
        <taxon>Bacillota</taxon>
        <taxon>Clostridia</taxon>
        <taxon>Eubacteriales</taxon>
        <taxon>Clostridiales Family XVII. Incertae Sedis</taxon>
        <taxon>Candidatus Hydrogenisulfobacillus</taxon>
    </lineage>
</organism>
<accession>A0A6F8ZG22</accession>
<dbReference type="KEGG" id="hfv:R50_0906"/>
<dbReference type="EMBL" id="LR778114">
    <property type="protein sequence ID" value="CAB1128412.1"/>
    <property type="molecule type" value="Genomic_DNA"/>
</dbReference>
<proteinExistence type="predicted"/>
<reference evidence="1 2" key="1">
    <citation type="submission" date="2020-02" db="EMBL/GenBank/DDBJ databases">
        <authorList>
            <person name="Hogendoorn C."/>
        </authorList>
    </citation>
    <scope>NUCLEOTIDE SEQUENCE [LARGE SCALE GENOMIC DNA]</scope>
    <source>
        <strain evidence="1">R501</strain>
    </source>
</reference>
<gene>
    <name evidence="1" type="ORF">R50_0906</name>
</gene>
<keyword evidence="2" id="KW-1185">Reference proteome</keyword>